<feature type="domain" description="HTH luxR-type" evidence="4">
    <location>
        <begin position="142"/>
        <end position="207"/>
    </location>
</feature>
<evidence type="ECO:0000259" key="4">
    <source>
        <dbReference type="PROSITE" id="PS50043"/>
    </source>
</evidence>
<evidence type="ECO:0000256" key="2">
    <source>
        <dbReference type="ARBA" id="ARBA00023125"/>
    </source>
</evidence>
<dbReference type="PANTHER" id="PTHR43214">
    <property type="entry name" value="TWO-COMPONENT RESPONSE REGULATOR"/>
    <property type="match status" value="1"/>
</dbReference>
<accession>A0ABM6F0S0</accession>
<dbReference type="SMART" id="SM00421">
    <property type="entry name" value="HTH_LUXR"/>
    <property type="match status" value="1"/>
</dbReference>
<evidence type="ECO:0000256" key="3">
    <source>
        <dbReference type="PROSITE-ProRule" id="PRU00169"/>
    </source>
</evidence>
<protein>
    <submittedName>
        <fullName evidence="6">DNA-binding response regulator</fullName>
    </submittedName>
</protein>
<dbReference type="PROSITE" id="PS50110">
    <property type="entry name" value="RESPONSE_REGULATORY"/>
    <property type="match status" value="1"/>
</dbReference>
<evidence type="ECO:0000256" key="1">
    <source>
        <dbReference type="ARBA" id="ARBA00022553"/>
    </source>
</evidence>
<organism evidence="6 7">
    <name type="scientific">Cupriavidus malaysiensis</name>
    <dbReference type="NCBI Taxonomy" id="367825"/>
    <lineage>
        <taxon>Bacteria</taxon>
        <taxon>Pseudomonadati</taxon>
        <taxon>Pseudomonadota</taxon>
        <taxon>Betaproteobacteria</taxon>
        <taxon>Burkholderiales</taxon>
        <taxon>Burkholderiaceae</taxon>
        <taxon>Cupriavidus</taxon>
    </lineage>
</organism>
<dbReference type="Pfam" id="PF00072">
    <property type="entry name" value="Response_reg"/>
    <property type="match status" value="1"/>
</dbReference>
<keyword evidence="7" id="KW-1185">Reference proteome</keyword>
<proteinExistence type="predicted"/>
<dbReference type="SUPFAM" id="SSF46894">
    <property type="entry name" value="C-terminal effector domain of the bipartite response regulators"/>
    <property type="match status" value="1"/>
</dbReference>
<dbReference type="Pfam" id="PF00196">
    <property type="entry name" value="GerE"/>
    <property type="match status" value="1"/>
</dbReference>
<dbReference type="EMBL" id="CP017754">
    <property type="protein sequence ID" value="AOZ04819.1"/>
    <property type="molecule type" value="Genomic_DNA"/>
</dbReference>
<dbReference type="PROSITE" id="PS00622">
    <property type="entry name" value="HTH_LUXR_1"/>
    <property type="match status" value="1"/>
</dbReference>
<dbReference type="InterPro" id="IPR000792">
    <property type="entry name" value="Tscrpt_reg_LuxR_C"/>
</dbReference>
<dbReference type="PANTHER" id="PTHR43214:SF43">
    <property type="entry name" value="TWO-COMPONENT RESPONSE REGULATOR"/>
    <property type="match status" value="1"/>
</dbReference>
<evidence type="ECO:0000313" key="7">
    <source>
        <dbReference type="Proteomes" id="UP000177515"/>
    </source>
</evidence>
<dbReference type="RefSeq" id="WP_071010717.1">
    <property type="nucleotide sequence ID" value="NZ_CP017754.1"/>
</dbReference>
<dbReference type="InterPro" id="IPR011006">
    <property type="entry name" value="CheY-like_superfamily"/>
</dbReference>
<dbReference type="SMART" id="SM00448">
    <property type="entry name" value="REC"/>
    <property type="match status" value="1"/>
</dbReference>
<dbReference type="PROSITE" id="PS50043">
    <property type="entry name" value="HTH_LUXR_2"/>
    <property type="match status" value="1"/>
</dbReference>
<dbReference type="InterPro" id="IPR001789">
    <property type="entry name" value="Sig_transdc_resp-reg_receiver"/>
</dbReference>
<dbReference type="CDD" id="cd06170">
    <property type="entry name" value="LuxR_C_like"/>
    <property type="match status" value="1"/>
</dbReference>
<keyword evidence="2 6" id="KW-0238">DNA-binding</keyword>
<reference evidence="6 7" key="1">
    <citation type="submission" date="2016-10" db="EMBL/GenBank/DDBJ databases">
        <title>Complete genome sequences of three Cupriavidus strains isolated from various Malaysian environments.</title>
        <authorList>
            <person name="Abdullah A.A.-A."/>
            <person name="Shafie N.A.H."/>
            <person name="Lau N.S."/>
        </authorList>
    </citation>
    <scope>NUCLEOTIDE SEQUENCE [LARGE SCALE GENOMIC DNA]</scope>
    <source>
        <strain evidence="6 7">USMAA1020</strain>
    </source>
</reference>
<dbReference type="GO" id="GO:0003677">
    <property type="term" value="F:DNA binding"/>
    <property type="evidence" value="ECO:0007669"/>
    <property type="project" value="UniProtKB-KW"/>
</dbReference>
<dbReference type="Proteomes" id="UP000177515">
    <property type="component" value="Chromosome 1"/>
</dbReference>
<evidence type="ECO:0000313" key="6">
    <source>
        <dbReference type="EMBL" id="AOZ04819.1"/>
    </source>
</evidence>
<feature type="domain" description="Response regulatory" evidence="5">
    <location>
        <begin position="3"/>
        <end position="119"/>
    </location>
</feature>
<dbReference type="Gene3D" id="3.40.50.2300">
    <property type="match status" value="1"/>
</dbReference>
<dbReference type="InterPro" id="IPR058245">
    <property type="entry name" value="NreC/VraR/RcsB-like_REC"/>
</dbReference>
<sequence>MIRVLIADDHEIVRAGLRQFIADEPDIQVTGEAGSGDEVMALLRNAEFDVVVLDISMPQRNGIDVLKLLRQRFADLPVLILSTYPEDQYAINLIRVGASGYLTKESAADELVKAIRTVVQGRRYVSAAVAELLIGGLGKPTEQSMHQSLSEREFQIFCKLSRGQTVSVIADELFLSVKTVSTYRSRILEKMGMKTNADLTYYAIKNGLVE</sequence>
<dbReference type="InterPro" id="IPR016032">
    <property type="entry name" value="Sig_transdc_resp-reg_C-effctor"/>
</dbReference>
<dbReference type="InterPro" id="IPR039420">
    <property type="entry name" value="WalR-like"/>
</dbReference>
<dbReference type="PRINTS" id="PR00038">
    <property type="entry name" value="HTHLUXR"/>
</dbReference>
<keyword evidence="1 3" id="KW-0597">Phosphoprotein</keyword>
<evidence type="ECO:0000259" key="5">
    <source>
        <dbReference type="PROSITE" id="PS50110"/>
    </source>
</evidence>
<feature type="modified residue" description="4-aspartylphosphate" evidence="3">
    <location>
        <position position="54"/>
    </location>
</feature>
<name>A0ABM6F0S0_9BURK</name>
<dbReference type="CDD" id="cd17535">
    <property type="entry name" value="REC_NarL-like"/>
    <property type="match status" value="1"/>
</dbReference>
<gene>
    <name evidence="6" type="ORF">BKK80_02480</name>
</gene>
<dbReference type="SUPFAM" id="SSF52172">
    <property type="entry name" value="CheY-like"/>
    <property type="match status" value="1"/>
</dbReference>